<dbReference type="InterPro" id="IPR009057">
    <property type="entry name" value="Homeodomain-like_sf"/>
</dbReference>
<dbReference type="InterPro" id="IPR001647">
    <property type="entry name" value="HTH_TetR"/>
</dbReference>
<name>A0A5F2B8Y9_9LEPT</name>
<evidence type="ECO:0000256" key="1">
    <source>
        <dbReference type="ARBA" id="ARBA00023125"/>
    </source>
</evidence>
<dbReference type="EMBL" id="RQGN01000058">
    <property type="protein sequence ID" value="TGM00510.1"/>
    <property type="molecule type" value="Genomic_DNA"/>
</dbReference>
<organism evidence="4 5">
    <name type="scientific">Leptospira barantonii</name>
    <dbReference type="NCBI Taxonomy" id="2023184"/>
    <lineage>
        <taxon>Bacteria</taxon>
        <taxon>Pseudomonadati</taxon>
        <taxon>Spirochaetota</taxon>
        <taxon>Spirochaetia</taxon>
        <taxon>Leptospirales</taxon>
        <taxon>Leptospiraceae</taxon>
        <taxon>Leptospira</taxon>
    </lineage>
</organism>
<comment type="caution">
    <text evidence="4">The sequence shown here is derived from an EMBL/GenBank/DDBJ whole genome shotgun (WGS) entry which is preliminary data.</text>
</comment>
<evidence type="ECO:0000313" key="5">
    <source>
        <dbReference type="Proteomes" id="UP000298429"/>
    </source>
</evidence>
<dbReference type="AlphaFoldDB" id="A0A5F2B8Y9"/>
<feature type="domain" description="HTH tetR-type" evidence="3">
    <location>
        <begin position="4"/>
        <end position="64"/>
    </location>
</feature>
<reference evidence="4 5" key="1">
    <citation type="journal article" date="2019" name="PLoS Negl. Trop. Dis.">
        <title>Revisiting the worldwide diversity of Leptospira species in the environment.</title>
        <authorList>
            <person name="Vincent A.T."/>
            <person name="Schiettekatte O."/>
            <person name="Bourhy P."/>
            <person name="Veyrier F.J."/>
            <person name="Picardeau M."/>
        </authorList>
    </citation>
    <scope>NUCLEOTIDE SEQUENCE [LARGE SCALE GENOMIC DNA]</scope>
    <source>
        <strain evidence="4 5">201702444</strain>
    </source>
</reference>
<dbReference type="Proteomes" id="UP000298429">
    <property type="component" value="Unassembled WGS sequence"/>
</dbReference>
<evidence type="ECO:0000259" key="3">
    <source>
        <dbReference type="PROSITE" id="PS50977"/>
    </source>
</evidence>
<protein>
    <submittedName>
        <fullName evidence="4">TetR/AcrR family transcriptional regulator</fullName>
    </submittedName>
</protein>
<accession>A0A5F2B8Y9</accession>
<evidence type="ECO:0000256" key="2">
    <source>
        <dbReference type="PROSITE-ProRule" id="PRU00335"/>
    </source>
</evidence>
<gene>
    <name evidence="4" type="ORF">EHQ76_12230</name>
</gene>
<dbReference type="GO" id="GO:0003677">
    <property type="term" value="F:DNA binding"/>
    <property type="evidence" value="ECO:0007669"/>
    <property type="project" value="UniProtKB-UniRule"/>
</dbReference>
<dbReference type="OrthoDB" id="9814200at2"/>
<keyword evidence="1 2" id="KW-0238">DNA-binding</keyword>
<dbReference type="SUPFAM" id="SSF46689">
    <property type="entry name" value="Homeodomain-like"/>
    <property type="match status" value="1"/>
</dbReference>
<dbReference type="Gene3D" id="1.10.357.10">
    <property type="entry name" value="Tetracycline Repressor, domain 2"/>
    <property type="match status" value="1"/>
</dbReference>
<dbReference type="PROSITE" id="PS50977">
    <property type="entry name" value="HTH_TETR_2"/>
    <property type="match status" value="1"/>
</dbReference>
<dbReference type="RefSeq" id="WP_135671213.1">
    <property type="nucleotide sequence ID" value="NZ_RQGN01000058.1"/>
</dbReference>
<proteinExistence type="predicted"/>
<sequence>MQETGLRDTIVSESGELFIQRGYNGVSIKQIAEASRCTTAALYYYFPDGKESILKDVLRSHLPDPEQILLVGLSANSLKELFTGVALKVCGHDSDIVKKERWLLAEFPNFTESDRQVIHEKMRAIHTALEKEVSRFVTDRETSKMLSWIFMSASFGYGQLFGSLQVKKVADLPTQEFSEKIGSILSSFIDS</sequence>
<dbReference type="Pfam" id="PF00440">
    <property type="entry name" value="TetR_N"/>
    <property type="match status" value="1"/>
</dbReference>
<feature type="DNA-binding region" description="H-T-H motif" evidence="2">
    <location>
        <begin position="27"/>
        <end position="46"/>
    </location>
</feature>
<evidence type="ECO:0000313" key="4">
    <source>
        <dbReference type="EMBL" id="TGM00510.1"/>
    </source>
</evidence>